<organism evidence="5 6">
    <name type="scientific">Sphingobium algorifonticola</name>
    <dbReference type="NCBI Taxonomy" id="2008318"/>
    <lineage>
        <taxon>Bacteria</taxon>
        <taxon>Pseudomonadati</taxon>
        <taxon>Pseudomonadota</taxon>
        <taxon>Alphaproteobacteria</taxon>
        <taxon>Sphingomonadales</taxon>
        <taxon>Sphingomonadaceae</taxon>
        <taxon>Sphingobium</taxon>
    </lineage>
</organism>
<dbReference type="AlphaFoldDB" id="A0A437JBZ7"/>
<dbReference type="InterPro" id="IPR057326">
    <property type="entry name" value="KR_dom"/>
</dbReference>
<accession>A0A437JBZ7</accession>
<protein>
    <submittedName>
        <fullName evidence="5">SDR family NAD(P)-dependent oxidoreductase</fullName>
    </submittedName>
</protein>
<comment type="similarity">
    <text evidence="1 3">Belongs to the short-chain dehydrogenases/reductases (SDR) family.</text>
</comment>
<evidence type="ECO:0000256" key="3">
    <source>
        <dbReference type="RuleBase" id="RU000363"/>
    </source>
</evidence>
<dbReference type="Gene3D" id="3.40.50.720">
    <property type="entry name" value="NAD(P)-binding Rossmann-like Domain"/>
    <property type="match status" value="1"/>
</dbReference>
<dbReference type="OrthoDB" id="9793825at2"/>
<gene>
    <name evidence="5" type="ORF">ENE74_02170</name>
</gene>
<evidence type="ECO:0000313" key="6">
    <source>
        <dbReference type="Proteomes" id="UP000282977"/>
    </source>
</evidence>
<comment type="caution">
    <text evidence="5">The sequence shown here is derived from an EMBL/GenBank/DDBJ whole genome shotgun (WGS) entry which is preliminary data.</text>
</comment>
<dbReference type="GO" id="GO:0016491">
    <property type="term" value="F:oxidoreductase activity"/>
    <property type="evidence" value="ECO:0007669"/>
    <property type="project" value="UniProtKB-KW"/>
</dbReference>
<dbReference type="EMBL" id="RZUL01000001">
    <property type="protein sequence ID" value="RVT43456.1"/>
    <property type="molecule type" value="Genomic_DNA"/>
</dbReference>
<evidence type="ECO:0000256" key="2">
    <source>
        <dbReference type="ARBA" id="ARBA00023002"/>
    </source>
</evidence>
<dbReference type="InterPro" id="IPR002347">
    <property type="entry name" value="SDR_fam"/>
</dbReference>
<dbReference type="SUPFAM" id="SSF56529">
    <property type="entry name" value="FAH"/>
    <property type="match status" value="1"/>
</dbReference>
<dbReference type="SUPFAM" id="SSF51735">
    <property type="entry name" value="NAD(P)-binding Rossmann-fold domains"/>
    <property type="match status" value="1"/>
</dbReference>
<keyword evidence="2" id="KW-0560">Oxidoreductase</keyword>
<dbReference type="PRINTS" id="PR00080">
    <property type="entry name" value="SDRFAMILY"/>
</dbReference>
<dbReference type="Pfam" id="PF00106">
    <property type="entry name" value="adh_short"/>
    <property type="match status" value="1"/>
</dbReference>
<dbReference type="InterPro" id="IPR020904">
    <property type="entry name" value="Sc_DH/Rdtase_CS"/>
</dbReference>
<reference evidence="5 6" key="1">
    <citation type="submission" date="2019-01" db="EMBL/GenBank/DDBJ databases">
        <authorList>
            <person name="Chen W.-M."/>
        </authorList>
    </citation>
    <scope>NUCLEOTIDE SEQUENCE [LARGE SCALE GENOMIC DNA]</scope>
    <source>
        <strain evidence="5 6">TLA-22</strain>
    </source>
</reference>
<proteinExistence type="inferred from homology"/>
<dbReference type="InterPro" id="IPR036291">
    <property type="entry name" value="NAD(P)-bd_dom_sf"/>
</dbReference>
<evidence type="ECO:0000259" key="4">
    <source>
        <dbReference type="SMART" id="SM00822"/>
    </source>
</evidence>
<dbReference type="PRINTS" id="PR00081">
    <property type="entry name" value="GDHRDH"/>
</dbReference>
<evidence type="ECO:0000256" key="1">
    <source>
        <dbReference type="ARBA" id="ARBA00006484"/>
    </source>
</evidence>
<dbReference type="InterPro" id="IPR051911">
    <property type="entry name" value="SDR_oxidoreductase"/>
</dbReference>
<name>A0A437JBZ7_9SPHN</name>
<dbReference type="PANTHER" id="PTHR43976">
    <property type="entry name" value="SHORT CHAIN DEHYDROGENASE"/>
    <property type="match status" value="1"/>
</dbReference>
<dbReference type="InterPro" id="IPR036663">
    <property type="entry name" value="Fumarylacetoacetase_C_sf"/>
</dbReference>
<evidence type="ECO:0000313" key="5">
    <source>
        <dbReference type="EMBL" id="RVT43456.1"/>
    </source>
</evidence>
<dbReference type="SMART" id="SM00822">
    <property type="entry name" value="PKS_KR"/>
    <property type="match status" value="1"/>
</dbReference>
<dbReference type="PANTHER" id="PTHR43976:SF16">
    <property type="entry name" value="SHORT-CHAIN DEHYDROGENASE_REDUCTASE FAMILY PROTEIN"/>
    <property type="match status" value="1"/>
</dbReference>
<dbReference type="PROSITE" id="PS00061">
    <property type="entry name" value="ADH_SHORT"/>
    <property type="match status" value="1"/>
</dbReference>
<sequence>MNWCRRSATAVCVTAAFSLSFDLDWALRKLQAAMRTWLRPSAISDGGNRSCRKCASSGVGLGQKPPVYLQPGDSVRLGIEGLGVQQQSVVEEKKIIKHKAAIFRDQVPTAETAESGVMGNSVVIGASSGIGRALAEALAAQGHVVQAGSRSPSTWAAPSIGWQPVNITSLPSIDAFAKATLARFARIDMLVVSAGAYTAGAIEETSIDEGKAQFDTYVFGTIAVIQAFLPKLREQRSGKIIIMASSAADAAIPFHGFYSASKAAIASFAECLAHEMAPFNIDVITVLTTGVRTSASSKSIRSAARLPVYDGSRDRAIAAFIEDQDSGMEPADLAQMILKRAQGSGGPHIIRIGALAKILPYMKLVLPSRLFLKNVRRSFE</sequence>
<keyword evidence="6" id="KW-1185">Reference proteome</keyword>
<dbReference type="Proteomes" id="UP000282977">
    <property type="component" value="Unassembled WGS sequence"/>
</dbReference>
<feature type="domain" description="Ketoreductase" evidence="4">
    <location>
        <begin position="119"/>
        <end position="287"/>
    </location>
</feature>